<protein>
    <submittedName>
        <fullName evidence="3">Uncharacterized protein</fullName>
    </submittedName>
</protein>
<feature type="compositionally biased region" description="Polar residues" evidence="2">
    <location>
        <begin position="29"/>
        <end position="50"/>
    </location>
</feature>
<evidence type="ECO:0000256" key="2">
    <source>
        <dbReference type="SAM" id="MobiDB-lite"/>
    </source>
</evidence>
<dbReference type="Proteomes" id="UP000039865">
    <property type="component" value="Unassembled WGS sequence"/>
</dbReference>
<feature type="region of interest" description="Disordered" evidence="2">
    <location>
        <begin position="958"/>
        <end position="981"/>
    </location>
</feature>
<organism evidence="3 4">
    <name type="scientific">Stylonychia lemnae</name>
    <name type="common">Ciliate</name>
    <dbReference type="NCBI Taxonomy" id="5949"/>
    <lineage>
        <taxon>Eukaryota</taxon>
        <taxon>Sar</taxon>
        <taxon>Alveolata</taxon>
        <taxon>Ciliophora</taxon>
        <taxon>Intramacronucleata</taxon>
        <taxon>Spirotrichea</taxon>
        <taxon>Stichotrichia</taxon>
        <taxon>Sporadotrichida</taxon>
        <taxon>Oxytrichidae</taxon>
        <taxon>Stylonychinae</taxon>
        <taxon>Stylonychia</taxon>
    </lineage>
</organism>
<sequence length="1286" mass="150615">MNQTSENLDALKTYQDILFEEMTSRKSNGEQQNQKVKTRGSQRSETTIRFSSSSNLSRIFKGLPQDPRIKGTGQMTSLNQIQYSQSQSILKDMRPTLEIQMKNYLSSIQNEYQKKDQVLEKLKQELDFWKGLSQATQGHTQLDGNQISQVKRLPAAFTSKMSFRSSILEKTVDSSIHKGYDNYLTAYTIEQLLEKQDFLAVKLQQLEQKCLEETSDWLTLDKLKKRLYTQKLFDYQEYCHKMPELHKLMHMYGNIKQAAFLNQASLLTATSGFTRCRDNLVEIIRNNTEKVNLKKQELVHQENEVKSMKFMITQKSNSYQVVKRKLELLKKENKEINIDYMKSQLFQKRKFEMLQLIDANLLAGLYNYYNNQRKFEKNERSSTHDEDIRNMFLFELRLAQDEYQREHEYYMTKYCINDLTPEITYVVQQKFENIEEKQCFDSESVTKLTNYIEESTIYNQSLQIKSSDLTIEISKRKDELNELRKQLDDYKRKNSLDQHLVTGQSGASFIFEEDLRNSINTSFHQQFNKQSIQQIEKQIEEKKEEIVNQKIFVKSFQNIVKDIVLKICAKILKIREHAPQRLREVHFPTELMNLICQYQKPQARSTKKLTNDFQNILLYTPIVPDIQGSIKLDNGQDTLGLQTEQDEEQVVDVFAVQSEDEDSNKSDSFTKKAEADVKKLLKSTVELKQKKKQQQIENQQALKKKDEETSNDTNQTKSKLSAQRDLVSDLWSRIKEQDKVLQQPYDSDNTLKKSLQSALKKMMEGLQRTLHLKVLLFQIDYNKQILYEELKQDGTLPESYDISIKRFNKHYDICYNKLNLENRLPKRSKNSKVQNYNELNEDQNYNENSFLKHQYDKEKADFEKRYREMIFGKKKKKSKLSFKERKRIKFFNSLHERGHNVDKVSEHQTNVKYTQVQKTISNYQKSENKFINQISQNFEMAQRQIEQATGQVYISKKYKQGGSPTSNQKNAGPQKLESSNAKQNQIEVFSQSVIPQNQTQNQIGSRRNSRIGIGLAVPEELLKQNDFNDKAINERKGSADLLSPQTVTIPSSSTHKPRNFFGPSFSRDYLQTGLPTLVEKSQVDNNTQLRQGKHGMKMQDSFKSQQLEKIQPNSTRNKSLFKNHESQVNLQNGRSSSSSSWFKVNESKRSFQAVNNFRKNTPTIDTLLNEDIITQSRPKIMIGNFKSPQNQDLRSETIENAKQEYFSTRNSRVKANQIFKTIVSPEDNKNKTDRICGAEEQQIESIKHNEKLTKPQLIKVKSDQKFGSLEKIYESDLKFKQKRLAL</sequence>
<proteinExistence type="predicted"/>
<dbReference type="EMBL" id="CCKQ01003758">
    <property type="protein sequence ID" value="CDW74900.1"/>
    <property type="molecule type" value="Genomic_DNA"/>
</dbReference>
<keyword evidence="1" id="KW-0175">Coiled coil</keyword>
<dbReference type="InParanoid" id="A0A077ZYF6"/>
<feature type="compositionally biased region" description="Polar residues" evidence="2">
    <location>
        <begin position="711"/>
        <end position="721"/>
    </location>
</feature>
<reference evidence="3 4" key="1">
    <citation type="submission" date="2014-06" db="EMBL/GenBank/DDBJ databases">
        <authorList>
            <person name="Swart Estienne"/>
        </authorList>
    </citation>
    <scope>NUCLEOTIDE SEQUENCE [LARGE SCALE GENOMIC DNA]</scope>
    <source>
        <strain evidence="3 4">130c</strain>
    </source>
</reference>
<feature type="compositionally biased region" description="Polar residues" evidence="2">
    <location>
        <begin position="1101"/>
        <end position="1120"/>
    </location>
</feature>
<accession>A0A077ZYF6</accession>
<evidence type="ECO:0000256" key="1">
    <source>
        <dbReference type="SAM" id="Coils"/>
    </source>
</evidence>
<feature type="compositionally biased region" description="Polar residues" evidence="2">
    <location>
        <begin position="962"/>
        <end position="981"/>
    </location>
</feature>
<evidence type="ECO:0000313" key="4">
    <source>
        <dbReference type="Proteomes" id="UP000039865"/>
    </source>
</evidence>
<name>A0A077ZYF6_STYLE</name>
<feature type="region of interest" description="Disordered" evidence="2">
    <location>
        <begin position="692"/>
        <end position="721"/>
    </location>
</feature>
<feature type="coiled-coil region" evidence="1">
    <location>
        <begin position="525"/>
        <end position="552"/>
    </location>
</feature>
<keyword evidence="4" id="KW-1185">Reference proteome</keyword>
<evidence type="ECO:0000313" key="3">
    <source>
        <dbReference type="EMBL" id="CDW74900.1"/>
    </source>
</evidence>
<feature type="coiled-coil region" evidence="1">
    <location>
        <begin position="466"/>
        <end position="500"/>
    </location>
</feature>
<gene>
    <name evidence="3" type="primary">Contig4592.g4906</name>
    <name evidence="3" type="ORF">STYLEM_3884</name>
</gene>
<feature type="region of interest" description="Disordered" evidence="2">
    <location>
        <begin position="1089"/>
        <end position="1120"/>
    </location>
</feature>
<feature type="region of interest" description="Disordered" evidence="2">
    <location>
        <begin position="23"/>
        <end position="50"/>
    </location>
</feature>